<protein>
    <recommendedName>
        <fullName evidence="2">Nephrocystin 3-like N-terminal domain-containing protein</fullName>
    </recommendedName>
</protein>
<evidence type="ECO:0000313" key="4">
    <source>
        <dbReference type="Proteomes" id="UP000193144"/>
    </source>
</evidence>
<sequence>MQSYDRDLSTCAYFFFDFADREKQTYENLLRSLLVQLTARNSQNSQRAMAILYGWGDNSQQPGIRELLKTAQAVVKNSSSIYFIIDALDEARDKIRLLETLTEIHNWKFPNMHALVTSRQEKEFGETFHTLAITELRISNAAVDEDRKFVLQTLAQDPKFKR</sequence>
<dbReference type="InterPro" id="IPR027417">
    <property type="entry name" value="P-loop_NTPase"/>
</dbReference>
<dbReference type="Gene3D" id="3.40.50.300">
    <property type="entry name" value="P-loop containing nucleotide triphosphate hydrolases"/>
    <property type="match status" value="1"/>
</dbReference>
<dbReference type="STRING" id="1231657.A0A1Y1ZHN5"/>
<dbReference type="PANTHER" id="PTHR10039:SF16">
    <property type="entry name" value="GPI INOSITOL-DEACYLASE"/>
    <property type="match status" value="1"/>
</dbReference>
<dbReference type="EMBL" id="MCFA01000082">
    <property type="protein sequence ID" value="ORY09763.1"/>
    <property type="molecule type" value="Genomic_DNA"/>
</dbReference>
<dbReference type="PANTHER" id="PTHR10039">
    <property type="entry name" value="AMELOGENIN"/>
    <property type="match status" value="1"/>
</dbReference>
<organism evidence="3 4">
    <name type="scientific">Clohesyomyces aquaticus</name>
    <dbReference type="NCBI Taxonomy" id="1231657"/>
    <lineage>
        <taxon>Eukaryota</taxon>
        <taxon>Fungi</taxon>
        <taxon>Dikarya</taxon>
        <taxon>Ascomycota</taxon>
        <taxon>Pezizomycotina</taxon>
        <taxon>Dothideomycetes</taxon>
        <taxon>Pleosporomycetidae</taxon>
        <taxon>Pleosporales</taxon>
        <taxon>Lindgomycetaceae</taxon>
        <taxon>Clohesyomyces</taxon>
    </lineage>
</organism>
<name>A0A1Y1ZHN5_9PLEO</name>
<keyword evidence="1" id="KW-0677">Repeat</keyword>
<dbReference type="Proteomes" id="UP000193144">
    <property type="component" value="Unassembled WGS sequence"/>
</dbReference>
<gene>
    <name evidence="3" type="ORF">BCR34DRAFT_602620</name>
</gene>
<evidence type="ECO:0000256" key="1">
    <source>
        <dbReference type="ARBA" id="ARBA00022737"/>
    </source>
</evidence>
<dbReference type="AlphaFoldDB" id="A0A1Y1ZHN5"/>
<feature type="domain" description="Nephrocystin 3-like N-terminal" evidence="2">
    <location>
        <begin position="7"/>
        <end position="119"/>
    </location>
</feature>
<proteinExistence type="predicted"/>
<evidence type="ECO:0000259" key="2">
    <source>
        <dbReference type="Pfam" id="PF24883"/>
    </source>
</evidence>
<dbReference type="InterPro" id="IPR056884">
    <property type="entry name" value="NPHP3-like_N"/>
</dbReference>
<keyword evidence="4" id="KW-1185">Reference proteome</keyword>
<accession>A0A1Y1ZHN5</accession>
<dbReference type="OrthoDB" id="3944243at2759"/>
<comment type="caution">
    <text evidence="3">The sequence shown here is derived from an EMBL/GenBank/DDBJ whole genome shotgun (WGS) entry which is preliminary data.</text>
</comment>
<reference evidence="3 4" key="1">
    <citation type="submission" date="2016-07" db="EMBL/GenBank/DDBJ databases">
        <title>Pervasive Adenine N6-methylation of Active Genes in Fungi.</title>
        <authorList>
            <consortium name="DOE Joint Genome Institute"/>
            <person name="Mondo S.J."/>
            <person name="Dannebaum R.O."/>
            <person name="Kuo R.C."/>
            <person name="Labutti K."/>
            <person name="Haridas S."/>
            <person name="Kuo A."/>
            <person name="Salamov A."/>
            <person name="Ahrendt S.R."/>
            <person name="Lipzen A."/>
            <person name="Sullivan W."/>
            <person name="Andreopoulos W.B."/>
            <person name="Clum A."/>
            <person name="Lindquist E."/>
            <person name="Daum C."/>
            <person name="Ramamoorthy G.K."/>
            <person name="Gryganskyi A."/>
            <person name="Culley D."/>
            <person name="Magnuson J.K."/>
            <person name="James T.Y."/>
            <person name="O'Malley M.A."/>
            <person name="Stajich J.E."/>
            <person name="Spatafora J.W."/>
            <person name="Visel A."/>
            <person name="Grigoriev I.V."/>
        </authorList>
    </citation>
    <scope>NUCLEOTIDE SEQUENCE [LARGE SCALE GENOMIC DNA]</scope>
    <source>
        <strain evidence="3 4">CBS 115471</strain>
    </source>
</reference>
<dbReference type="Pfam" id="PF24883">
    <property type="entry name" value="NPHP3_N"/>
    <property type="match status" value="1"/>
</dbReference>
<evidence type="ECO:0000313" key="3">
    <source>
        <dbReference type="EMBL" id="ORY09763.1"/>
    </source>
</evidence>